<organism evidence="1 2">
    <name type="scientific">Candidatus Desulfatibia vada</name>
    <dbReference type="NCBI Taxonomy" id="2841696"/>
    <lineage>
        <taxon>Bacteria</taxon>
        <taxon>Pseudomonadati</taxon>
        <taxon>Thermodesulfobacteriota</taxon>
        <taxon>Desulfobacteria</taxon>
        <taxon>Desulfobacterales</taxon>
        <taxon>Desulfobacterales incertae sedis</taxon>
        <taxon>Candidatus Desulfatibia</taxon>
    </lineage>
</organism>
<accession>A0A8J6TPJ2</accession>
<name>A0A8J6TPJ2_9BACT</name>
<dbReference type="EMBL" id="JACNIG010000061">
    <property type="protein sequence ID" value="MBC8430612.1"/>
    <property type="molecule type" value="Genomic_DNA"/>
</dbReference>
<evidence type="ECO:0000313" key="2">
    <source>
        <dbReference type="Proteomes" id="UP000605201"/>
    </source>
</evidence>
<dbReference type="Proteomes" id="UP000605201">
    <property type="component" value="Unassembled WGS sequence"/>
</dbReference>
<proteinExistence type="predicted"/>
<comment type="caution">
    <text evidence="1">The sequence shown here is derived from an EMBL/GenBank/DDBJ whole genome shotgun (WGS) entry which is preliminary data.</text>
</comment>
<gene>
    <name evidence="1" type="ORF">H8D96_01710</name>
</gene>
<reference evidence="1 2" key="1">
    <citation type="submission" date="2020-08" db="EMBL/GenBank/DDBJ databases">
        <title>Bridging the membrane lipid divide: bacteria of the FCB group superphylum have the potential to synthesize archaeal ether lipids.</title>
        <authorList>
            <person name="Villanueva L."/>
            <person name="Von Meijenfeldt F.A.B."/>
            <person name="Westbye A.B."/>
            <person name="Yadav S."/>
            <person name="Hopmans E.C."/>
            <person name="Dutilh B.E."/>
            <person name="Sinninghe Damste J.S."/>
        </authorList>
    </citation>
    <scope>NUCLEOTIDE SEQUENCE [LARGE SCALE GENOMIC DNA]</scope>
    <source>
        <strain evidence="1">NIOZ-UU17</strain>
    </source>
</reference>
<sequence>MKEKKVIVHRRVAEDAKNNIYLLPLTPLVAGQGRRQEISSQQLVLRKRYET</sequence>
<protein>
    <submittedName>
        <fullName evidence="1">Uncharacterized protein</fullName>
    </submittedName>
</protein>
<evidence type="ECO:0000313" key="1">
    <source>
        <dbReference type="EMBL" id="MBC8430612.1"/>
    </source>
</evidence>
<dbReference type="AlphaFoldDB" id="A0A8J6TPJ2"/>